<dbReference type="AlphaFoldDB" id="A0AA39Y102"/>
<dbReference type="PROSITE" id="PS50231">
    <property type="entry name" value="RICIN_B_LECTIN"/>
    <property type="match status" value="1"/>
</dbReference>
<keyword evidence="2" id="KW-1185">Reference proteome</keyword>
<dbReference type="Proteomes" id="UP001174936">
    <property type="component" value="Unassembled WGS sequence"/>
</dbReference>
<evidence type="ECO:0000313" key="2">
    <source>
        <dbReference type="Proteomes" id="UP001174936"/>
    </source>
</evidence>
<organism evidence="1 2">
    <name type="scientific">Cercophora newfieldiana</name>
    <dbReference type="NCBI Taxonomy" id="92897"/>
    <lineage>
        <taxon>Eukaryota</taxon>
        <taxon>Fungi</taxon>
        <taxon>Dikarya</taxon>
        <taxon>Ascomycota</taxon>
        <taxon>Pezizomycotina</taxon>
        <taxon>Sordariomycetes</taxon>
        <taxon>Sordariomycetidae</taxon>
        <taxon>Sordariales</taxon>
        <taxon>Lasiosphaeriaceae</taxon>
        <taxon>Cercophora</taxon>
    </lineage>
</organism>
<reference evidence="1" key="1">
    <citation type="submission" date="2023-06" db="EMBL/GenBank/DDBJ databases">
        <title>Genome-scale phylogeny and comparative genomics of the fungal order Sordariales.</title>
        <authorList>
            <consortium name="Lawrence Berkeley National Laboratory"/>
            <person name="Hensen N."/>
            <person name="Bonometti L."/>
            <person name="Westerberg I."/>
            <person name="Brannstrom I.O."/>
            <person name="Guillou S."/>
            <person name="Cros-Aarteil S."/>
            <person name="Calhoun S."/>
            <person name="Haridas S."/>
            <person name="Kuo A."/>
            <person name="Mondo S."/>
            <person name="Pangilinan J."/>
            <person name="Riley R."/>
            <person name="Labutti K."/>
            <person name="Andreopoulos B."/>
            <person name="Lipzen A."/>
            <person name="Chen C."/>
            <person name="Yanf M."/>
            <person name="Daum C."/>
            <person name="Ng V."/>
            <person name="Clum A."/>
            <person name="Steindorff A."/>
            <person name="Ohm R."/>
            <person name="Martin F."/>
            <person name="Silar P."/>
            <person name="Natvig D."/>
            <person name="Lalanne C."/>
            <person name="Gautier V."/>
            <person name="Ament-Velasquez S.L."/>
            <person name="Kruys A."/>
            <person name="Hutchinson M.I."/>
            <person name="Powell A.J."/>
            <person name="Barry K."/>
            <person name="Miller A.N."/>
            <person name="Grigoriev I.V."/>
            <person name="Debuchy R."/>
            <person name="Gladieux P."/>
            <person name="Thoren M.H."/>
            <person name="Johannesson H."/>
        </authorList>
    </citation>
    <scope>NUCLEOTIDE SEQUENCE</scope>
    <source>
        <strain evidence="1">SMH2532-1</strain>
    </source>
</reference>
<accession>A0AA39Y102</accession>
<sequence>MNGGCRNPGVPGIGWMCIDWDNARLKFYPTAGGERCMRIKSSQPTTPCVTLAKCTAHMFREVGCNW</sequence>
<evidence type="ECO:0000313" key="1">
    <source>
        <dbReference type="EMBL" id="KAK0644009.1"/>
    </source>
</evidence>
<proteinExistence type="predicted"/>
<dbReference type="EMBL" id="JAULSV010000005">
    <property type="protein sequence ID" value="KAK0644009.1"/>
    <property type="molecule type" value="Genomic_DNA"/>
</dbReference>
<gene>
    <name evidence="1" type="ORF">B0T16DRAFT_460095</name>
</gene>
<comment type="caution">
    <text evidence="1">The sequence shown here is derived from an EMBL/GenBank/DDBJ whole genome shotgun (WGS) entry which is preliminary data.</text>
</comment>
<name>A0AA39Y102_9PEZI</name>
<protein>
    <submittedName>
        <fullName evidence="1">Uncharacterized protein</fullName>
    </submittedName>
</protein>